<gene>
    <name evidence="2" type="ORF">J421_2740</name>
</gene>
<dbReference type="InParanoid" id="W0RIM2"/>
<reference evidence="2 3" key="1">
    <citation type="journal article" date="2014" name="Genome Announc.">
        <title>Genome Sequence and Methylome of Soil Bacterium Gemmatirosa kalamazoonensis KBS708T, a Member of the Rarely Cultivated Gemmatimonadetes Phylum.</title>
        <authorList>
            <person name="Debruyn J.M."/>
            <person name="Radosevich M."/>
            <person name="Wommack K.E."/>
            <person name="Polson S.W."/>
            <person name="Hauser L.J."/>
            <person name="Fawaz M.N."/>
            <person name="Korlach J."/>
            <person name="Tsai Y.C."/>
        </authorList>
    </citation>
    <scope>NUCLEOTIDE SEQUENCE [LARGE SCALE GENOMIC DNA]</scope>
    <source>
        <strain evidence="2 3">KBS708</strain>
    </source>
</reference>
<keyword evidence="1" id="KW-0732">Signal</keyword>
<name>W0RIM2_9BACT</name>
<dbReference type="Proteomes" id="UP000019151">
    <property type="component" value="Chromosome"/>
</dbReference>
<sequence>MTRCSALVALLLAAAPVAAQPPRDSTRAVRPVLPPDRWLGADKAKHFFMAGFTAAAGFSAARLAGLDRRPALGMAAGLAATISMGKEVRDRRVTGRFSARDLVADALGAAAYAALLARTAR</sequence>
<dbReference type="EMBL" id="CP007128">
    <property type="protein sequence ID" value="AHG90277.1"/>
    <property type="molecule type" value="Genomic_DNA"/>
</dbReference>
<dbReference type="STRING" id="861299.J421_2740"/>
<feature type="signal peptide" evidence="1">
    <location>
        <begin position="1"/>
        <end position="19"/>
    </location>
</feature>
<dbReference type="AlphaFoldDB" id="W0RIM2"/>
<keyword evidence="3" id="KW-1185">Reference proteome</keyword>
<dbReference type="RefSeq" id="WP_025411749.1">
    <property type="nucleotide sequence ID" value="NZ_CP007128.1"/>
</dbReference>
<evidence type="ECO:0000313" key="2">
    <source>
        <dbReference type="EMBL" id="AHG90277.1"/>
    </source>
</evidence>
<dbReference type="KEGG" id="gba:J421_2740"/>
<evidence type="ECO:0000313" key="3">
    <source>
        <dbReference type="Proteomes" id="UP000019151"/>
    </source>
</evidence>
<evidence type="ECO:0008006" key="4">
    <source>
        <dbReference type="Google" id="ProtNLM"/>
    </source>
</evidence>
<dbReference type="HOGENOM" id="CLU_123351_0_0_0"/>
<feature type="chain" id="PRO_5004794170" description="Lipoprotein" evidence="1">
    <location>
        <begin position="20"/>
        <end position="121"/>
    </location>
</feature>
<evidence type="ECO:0000256" key="1">
    <source>
        <dbReference type="SAM" id="SignalP"/>
    </source>
</evidence>
<proteinExistence type="predicted"/>
<protein>
    <recommendedName>
        <fullName evidence="4">Lipoprotein</fullName>
    </recommendedName>
</protein>
<accession>W0RIM2</accession>
<organism evidence="2 3">
    <name type="scientific">Gemmatirosa kalamazoonensis</name>
    <dbReference type="NCBI Taxonomy" id="861299"/>
    <lineage>
        <taxon>Bacteria</taxon>
        <taxon>Pseudomonadati</taxon>
        <taxon>Gemmatimonadota</taxon>
        <taxon>Gemmatimonadia</taxon>
        <taxon>Gemmatimonadales</taxon>
        <taxon>Gemmatimonadaceae</taxon>
        <taxon>Gemmatirosa</taxon>
    </lineage>
</organism>